<dbReference type="PANTHER" id="PTHR10668">
    <property type="entry name" value="PHYTOENE DEHYDROGENASE"/>
    <property type="match status" value="1"/>
</dbReference>
<comment type="caution">
    <text evidence="5">The sequence shown here is derived from an EMBL/GenBank/DDBJ whole genome shotgun (WGS) entry which is preliminary data.</text>
</comment>
<protein>
    <recommendedName>
        <fullName evidence="3">Pyridine nucleotide-disulfide oxidoreductase domain-containing protein 2</fullName>
    </recommendedName>
</protein>
<evidence type="ECO:0000259" key="4">
    <source>
        <dbReference type="Pfam" id="PF01593"/>
    </source>
</evidence>
<keyword evidence="6" id="KW-1185">Reference proteome</keyword>
<comment type="subunit">
    <text evidence="2">Interacts with COX5B; this interaction may contribute to localize PYROXD2 to the inner face of the inner mitochondrial membrane.</text>
</comment>
<evidence type="ECO:0000256" key="3">
    <source>
        <dbReference type="ARBA" id="ARBA00040298"/>
    </source>
</evidence>
<dbReference type="InterPro" id="IPR036188">
    <property type="entry name" value="FAD/NAD-bd_sf"/>
</dbReference>
<reference evidence="5 6" key="1">
    <citation type="submission" date="2019-07" db="EMBL/GenBank/DDBJ databases">
        <title>Whole genome shotgun sequence of Cellulomonas xylanilytica NBRC 101102.</title>
        <authorList>
            <person name="Hosoyama A."/>
            <person name="Uohara A."/>
            <person name="Ohji S."/>
            <person name="Ichikawa N."/>
        </authorList>
    </citation>
    <scope>NUCLEOTIDE SEQUENCE [LARGE SCALE GENOMIC DNA]</scope>
    <source>
        <strain evidence="5 6">NBRC 101102</strain>
    </source>
</reference>
<dbReference type="Gene3D" id="3.50.50.60">
    <property type="entry name" value="FAD/NAD(P)-binding domain"/>
    <property type="match status" value="2"/>
</dbReference>
<dbReference type="RefSeq" id="WP_146931282.1">
    <property type="nucleotide sequence ID" value="NZ_BJUB01000016.1"/>
</dbReference>
<dbReference type="InterPro" id="IPR002937">
    <property type="entry name" value="Amino_oxidase"/>
</dbReference>
<sequence length="535" mass="55753">MAVRTVDAVVIGAGPNGLVAANALVDAGWDVLVLEAQDAPGGAVRTAEVAAPGFRTDLFSAFYPLAAGSPVIRGLHLEDHGLRWVHAPRVLAHVLDDGRAAVLNRRAEDTAANLETFAPGDGDAWLGMVEEWQRIRDPLLDALFTPFPPVVSAVRLLRRLGVAGGVDLARLALLPVRRLADESFRGDGGGLLLTGNAMHADVPPDAAGSGVFGWLLAMLGQDVGFPVPEGGAGVLADALVARLVAGGGRVETNARVDRVHVVGRRAVGVRTAGGEHVRVRRAVLADVTAPVLYRQLIEPSALPSRLVRDLDRFQWDHPTFKVNWALDRPVPWSSEGGHGAGTVHLGVDTAGFVDVAAQLSTGVIPPRPFLLFGQMTTADPSRSPAGTESAWAYTHVPHGVRWTDAEVAAEVDRMEQAIARVAPGFADAVVGRHVQSPADLEAADGSLMGGAVNGGTSAVHQQLFLRPTPGLGRPETPVDGLFLASASAHPGGGVHGAPGWNAARAALGASGPTGAARRLLARTVWDRLLHDPAGS</sequence>
<dbReference type="AlphaFoldDB" id="A0A510V987"/>
<dbReference type="GO" id="GO:0016491">
    <property type="term" value="F:oxidoreductase activity"/>
    <property type="evidence" value="ECO:0007669"/>
    <property type="project" value="InterPro"/>
</dbReference>
<feature type="domain" description="Amine oxidase" evidence="4">
    <location>
        <begin position="17"/>
        <end position="505"/>
    </location>
</feature>
<dbReference type="PANTHER" id="PTHR10668:SF105">
    <property type="entry name" value="DEHYDROGENASE-RELATED"/>
    <property type="match status" value="1"/>
</dbReference>
<dbReference type="SUPFAM" id="SSF51905">
    <property type="entry name" value="FAD/NAD(P)-binding domain"/>
    <property type="match status" value="1"/>
</dbReference>
<organism evidence="5 6">
    <name type="scientific">Cellulomonas xylanilytica</name>
    <dbReference type="NCBI Taxonomy" id="233583"/>
    <lineage>
        <taxon>Bacteria</taxon>
        <taxon>Bacillati</taxon>
        <taxon>Actinomycetota</taxon>
        <taxon>Actinomycetes</taxon>
        <taxon>Micrococcales</taxon>
        <taxon>Cellulomonadaceae</taxon>
        <taxon>Cellulomonas</taxon>
    </lineage>
</organism>
<dbReference type="Proteomes" id="UP000321118">
    <property type="component" value="Unassembled WGS sequence"/>
</dbReference>
<dbReference type="EMBL" id="BJUB01000016">
    <property type="protein sequence ID" value="GEK23429.1"/>
    <property type="molecule type" value="Genomic_DNA"/>
</dbReference>
<accession>A0A510V987</accession>
<dbReference type="Pfam" id="PF01593">
    <property type="entry name" value="Amino_oxidase"/>
    <property type="match status" value="1"/>
</dbReference>
<proteinExistence type="predicted"/>
<evidence type="ECO:0000256" key="2">
    <source>
        <dbReference type="ARBA" id="ARBA00038825"/>
    </source>
</evidence>
<gene>
    <name evidence="5" type="ORF">CXY01_39490</name>
</gene>
<comment type="function">
    <text evidence="1">Probable oxidoreductase that may play a role as regulator of mitochondrial function.</text>
</comment>
<evidence type="ECO:0000313" key="6">
    <source>
        <dbReference type="Proteomes" id="UP000321118"/>
    </source>
</evidence>
<evidence type="ECO:0000313" key="5">
    <source>
        <dbReference type="EMBL" id="GEK23429.1"/>
    </source>
</evidence>
<evidence type="ECO:0000256" key="1">
    <source>
        <dbReference type="ARBA" id="ARBA00037217"/>
    </source>
</evidence>
<dbReference type="OrthoDB" id="833207at2"/>
<name>A0A510V987_9CELL</name>